<evidence type="ECO:0000313" key="5">
    <source>
        <dbReference type="Proteomes" id="UP000298173"/>
    </source>
</evidence>
<dbReference type="InterPro" id="IPR029479">
    <property type="entry name" value="Nitroreductase"/>
</dbReference>
<dbReference type="AlphaFoldDB" id="A0A4R8V2S0"/>
<comment type="similarity">
    <text evidence="1">Belongs to the nitroreductase family.</text>
</comment>
<proteinExistence type="inferred from homology"/>
<name>A0A4R8V2S0_9MICO</name>
<keyword evidence="5" id="KW-1185">Reference proteome</keyword>
<sequence>MTLLAETSRRADTASPLIEILAERWSPRAYDKNAVIDEATLTTVLEAARWAPSGNNGQPARFIVARRGSASFVKITDALMGFNKAWADSASVLIVNVAQLPTEGERQNPWARYDLGQSVAHLSIQAQHEGLHTHQMGGFDGSAIATAFNLTPEQDVVTVTALGVLGKADDLTPELREREVAPRSRLPLSELLLSND</sequence>
<feature type="domain" description="Nitroreductase" evidence="3">
    <location>
        <begin position="82"/>
        <end position="163"/>
    </location>
</feature>
<evidence type="ECO:0000259" key="3">
    <source>
        <dbReference type="Pfam" id="PF00881"/>
    </source>
</evidence>
<dbReference type="OrthoDB" id="9802510at2"/>
<feature type="domain" description="Nitroreductase" evidence="3">
    <location>
        <begin position="22"/>
        <end position="81"/>
    </location>
</feature>
<gene>
    <name evidence="4" type="ORF">E3O06_05850</name>
</gene>
<dbReference type="EMBL" id="SOEY01000008">
    <property type="protein sequence ID" value="TFB75346.1"/>
    <property type="molecule type" value="Genomic_DNA"/>
</dbReference>
<dbReference type="GO" id="GO:0016491">
    <property type="term" value="F:oxidoreductase activity"/>
    <property type="evidence" value="ECO:0007669"/>
    <property type="project" value="UniProtKB-KW"/>
</dbReference>
<dbReference type="InterPro" id="IPR000415">
    <property type="entry name" value="Nitroreductase-like"/>
</dbReference>
<dbReference type="Proteomes" id="UP000298173">
    <property type="component" value="Unassembled WGS sequence"/>
</dbReference>
<dbReference type="RefSeq" id="WP_134502033.1">
    <property type="nucleotide sequence ID" value="NZ_SOEY01000008.1"/>
</dbReference>
<dbReference type="PANTHER" id="PTHR43673:SF10">
    <property type="entry name" value="NADH DEHYDROGENASE_NAD(P)H NITROREDUCTASE XCC3605-RELATED"/>
    <property type="match status" value="1"/>
</dbReference>
<dbReference type="PANTHER" id="PTHR43673">
    <property type="entry name" value="NAD(P)H NITROREDUCTASE YDGI-RELATED"/>
    <property type="match status" value="1"/>
</dbReference>
<dbReference type="Pfam" id="PF00881">
    <property type="entry name" value="Nitroreductase"/>
    <property type="match status" value="2"/>
</dbReference>
<organism evidence="4 5">
    <name type="scientific">Cryobacterium glaciale</name>
    <dbReference type="NCBI Taxonomy" id="1259145"/>
    <lineage>
        <taxon>Bacteria</taxon>
        <taxon>Bacillati</taxon>
        <taxon>Actinomycetota</taxon>
        <taxon>Actinomycetes</taxon>
        <taxon>Micrococcales</taxon>
        <taxon>Microbacteriaceae</taxon>
        <taxon>Cryobacterium</taxon>
    </lineage>
</organism>
<evidence type="ECO:0000256" key="1">
    <source>
        <dbReference type="ARBA" id="ARBA00007118"/>
    </source>
</evidence>
<comment type="caution">
    <text evidence="4">The sequence shown here is derived from an EMBL/GenBank/DDBJ whole genome shotgun (WGS) entry which is preliminary data.</text>
</comment>
<dbReference type="Gene3D" id="3.40.109.10">
    <property type="entry name" value="NADH Oxidase"/>
    <property type="match status" value="1"/>
</dbReference>
<accession>A0A4R8V2S0</accession>
<keyword evidence="2" id="KW-0560">Oxidoreductase</keyword>
<evidence type="ECO:0000313" key="4">
    <source>
        <dbReference type="EMBL" id="TFB75346.1"/>
    </source>
</evidence>
<evidence type="ECO:0000256" key="2">
    <source>
        <dbReference type="ARBA" id="ARBA00023002"/>
    </source>
</evidence>
<reference evidence="4 5" key="1">
    <citation type="submission" date="2019-03" db="EMBL/GenBank/DDBJ databases">
        <title>Genomics of glacier-inhabiting Cryobacterium strains.</title>
        <authorList>
            <person name="Liu Q."/>
            <person name="Xin Y.-H."/>
        </authorList>
    </citation>
    <scope>NUCLEOTIDE SEQUENCE [LARGE SCALE GENOMIC DNA]</scope>
    <source>
        <strain evidence="4 5">HLT2-23</strain>
    </source>
</reference>
<protein>
    <submittedName>
        <fullName evidence="4">Nitroreductase</fullName>
    </submittedName>
</protein>
<dbReference type="CDD" id="cd02138">
    <property type="entry name" value="TdsD-like"/>
    <property type="match status" value="1"/>
</dbReference>
<dbReference type="SUPFAM" id="SSF55469">
    <property type="entry name" value="FMN-dependent nitroreductase-like"/>
    <property type="match status" value="1"/>
</dbReference>